<sequence length="681" mass="70711">MEIAREHGGLLVRRRLSFSTVSPNRQRIATIGPVLRQALIQESGMNTRSKHTSIPTKNSAAVFRSIVAAGYVAAMLVVVGSPTILSAAPPTAEDDIDYAASGFMLPPGANPSAWATAARASATGGINYASQPAVSGPMMGGPAMGMPGMGMPPTGPQAMTPGVGGPMMGNTPMAQKIPASFPSGPIPGMPVTTGLPAPIGPAAYQAAMQSPYGQVMPISYQQTAGYPVYGGGSYGYDCGCSSCDGMGCDAGYCESGCGCGSGGGFDGILPALMGSCSSCNGNGCGVCNSRLYKSGCLGKGGMLGDWCSGKCMQGDFGLLVGTIGGNLAAFCDAIQPYSEAGKCAQRWYDLSVEAMFLGHNFSQGNMVISTLGVDGTPVISLGDAKADDLEAGVRVSAAMIMGVGGNLEMVYVGGHEWDNNVQASASNTVAPDLYSYISDFGVTPAGGFDDPDRSLTHSVSVDSVFHSGELNYRRRTVGPGCRFQGSWLVGLRYLRLDNGFGFDAVGTLTDGAGNVIAGTEGGVGNDELRFYNSATNTKNNLFVGQIGYDLWWNMVPGVQLGFGMKGGWGQNDWERSTYINANSAGPGATAGVVSVSDRDRLETFMAEVETKIVYRFSHSWSMRVAHHLIAMDDILNTVPSASYVQDALTTVSAGNEVTTAPSVSFDSVVLQGFTIGAEYIW</sequence>
<dbReference type="AlphaFoldDB" id="M5U2S8"/>
<name>M5U2S8_9BACT</name>
<proteinExistence type="predicted"/>
<accession>M5U2S8</accession>
<evidence type="ECO:0000313" key="1">
    <source>
        <dbReference type="EMBL" id="EMI55735.1"/>
    </source>
</evidence>
<dbReference type="OrthoDB" id="241407at2"/>
<organism evidence="1 2">
    <name type="scientific">Rhodopirellula sallentina SM41</name>
    <dbReference type="NCBI Taxonomy" id="1263870"/>
    <lineage>
        <taxon>Bacteria</taxon>
        <taxon>Pseudomonadati</taxon>
        <taxon>Planctomycetota</taxon>
        <taxon>Planctomycetia</taxon>
        <taxon>Pirellulales</taxon>
        <taxon>Pirellulaceae</taxon>
        <taxon>Rhodopirellula</taxon>
    </lineage>
</organism>
<dbReference type="Proteomes" id="UP000011885">
    <property type="component" value="Unassembled WGS sequence"/>
</dbReference>
<gene>
    <name evidence="1" type="ORF">RSSM_02827</name>
</gene>
<dbReference type="PATRIC" id="fig|1263870.3.peg.3001"/>
<comment type="caution">
    <text evidence="1">The sequence shown here is derived from an EMBL/GenBank/DDBJ whole genome shotgun (WGS) entry which is preliminary data.</text>
</comment>
<reference evidence="1 2" key="1">
    <citation type="journal article" date="2013" name="Mar. Genomics">
        <title>Expression of sulfatases in Rhodopirellula baltica and the diversity of sulfatases in the genus Rhodopirellula.</title>
        <authorList>
            <person name="Wegner C.E."/>
            <person name="Richter-Heitmann T."/>
            <person name="Klindworth A."/>
            <person name="Klockow C."/>
            <person name="Richter M."/>
            <person name="Achstetter T."/>
            <person name="Glockner F.O."/>
            <person name="Harder J."/>
        </authorList>
    </citation>
    <scope>NUCLEOTIDE SEQUENCE [LARGE SCALE GENOMIC DNA]</scope>
    <source>
        <strain evidence="1 2">SM41</strain>
    </source>
</reference>
<protein>
    <submittedName>
        <fullName evidence="1">Uncharacterized protein</fullName>
    </submittedName>
</protein>
<evidence type="ECO:0000313" key="2">
    <source>
        <dbReference type="Proteomes" id="UP000011885"/>
    </source>
</evidence>
<dbReference type="Pfam" id="PF07585">
    <property type="entry name" value="BBP7"/>
    <property type="match status" value="1"/>
</dbReference>
<dbReference type="InterPro" id="IPR011446">
    <property type="entry name" value="BBP7"/>
</dbReference>
<keyword evidence="2" id="KW-1185">Reference proteome</keyword>
<dbReference type="EMBL" id="ANOH01000198">
    <property type="protein sequence ID" value="EMI55735.1"/>
    <property type="molecule type" value="Genomic_DNA"/>
</dbReference>